<keyword evidence="2" id="KW-1185">Reference proteome</keyword>
<sequence length="145" mass="15341">MARNRSKPRLTPARAKNLIGLAKVVGPAVVPVVAPYALKAAAAARDAVDKMRARRLGIEVSELATYSGRGGALHARIAGAAKAAADLRASDAVFAETSEVRLTQLAAAVRAAERMPSARRKAAHKAVSQELDRLEEDLLRRLGVN</sequence>
<comment type="caution">
    <text evidence="1">The sequence shown here is derived from an EMBL/GenBank/DDBJ whole genome shotgun (WGS) entry which is preliminary data.</text>
</comment>
<reference evidence="1 2" key="1">
    <citation type="submission" date="2018-08" db="EMBL/GenBank/DDBJ databases">
        <title>Genomic Encyclopedia of Archaeal and Bacterial Type Strains, Phase II (KMG-II): from individual species to whole genera.</title>
        <authorList>
            <person name="Goeker M."/>
        </authorList>
    </citation>
    <scope>NUCLEOTIDE SEQUENCE [LARGE SCALE GENOMIC DNA]</scope>
    <source>
        <strain evidence="1 2">DSM 45791</strain>
    </source>
</reference>
<dbReference type="Proteomes" id="UP000256269">
    <property type="component" value="Unassembled WGS sequence"/>
</dbReference>
<evidence type="ECO:0000313" key="1">
    <source>
        <dbReference type="EMBL" id="REH49936.1"/>
    </source>
</evidence>
<dbReference type="RefSeq" id="WP_116174483.1">
    <property type="nucleotide sequence ID" value="NZ_CP144375.1"/>
</dbReference>
<dbReference type="Pfam" id="PF20079">
    <property type="entry name" value="DUF6474"/>
    <property type="match status" value="1"/>
</dbReference>
<evidence type="ECO:0000313" key="2">
    <source>
        <dbReference type="Proteomes" id="UP000256269"/>
    </source>
</evidence>
<accession>A0A3E0HUK7</accession>
<dbReference type="EMBL" id="QUNO01000004">
    <property type="protein sequence ID" value="REH49936.1"/>
    <property type="molecule type" value="Genomic_DNA"/>
</dbReference>
<proteinExistence type="predicted"/>
<dbReference type="AlphaFoldDB" id="A0A3E0HUK7"/>
<dbReference type="InterPro" id="IPR045522">
    <property type="entry name" value="DUF6474"/>
</dbReference>
<dbReference type="OrthoDB" id="4374070at2"/>
<gene>
    <name evidence="1" type="ORF">BCF44_104202</name>
</gene>
<organism evidence="1 2">
    <name type="scientific">Kutzneria buriramensis</name>
    <dbReference type="NCBI Taxonomy" id="1045776"/>
    <lineage>
        <taxon>Bacteria</taxon>
        <taxon>Bacillati</taxon>
        <taxon>Actinomycetota</taxon>
        <taxon>Actinomycetes</taxon>
        <taxon>Pseudonocardiales</taxon>
        <taxon>Pseudonocardiaceae</taxon>
        <taxon>Kutzneria</taxon>
    </lineage>
</organism>
<protein>
    <submittedName>
        <fullName evidence="1">Uncharacterized protein</fullName>
    </submittedName>
</protein>
<name>A0A3E0HUK7_9PSEU</name>